<dbReference type="GO" id="GO:0050661">
    <property type="term" value="F:NADP binding"/>
    <property type="evidence" value="ECO:0007669"/>
    <property type="project" value="InterPro"/>
</dbReference>
<name>A0A1N6XJK9_AQUAC</name>
<evidence type="ECO:0000256" key="3">
    <source>
        <dbReference type="ARBA" id="ARBA00023002"/>
    </source>
</evidence>
<dbReference type="GO" id="GO:0050660">
    <property type="term" value="F:flavin adenine dinucleotide binding"/>
    <property type="evidence" value="ECO:0007669"/>
    <property type="project" value="InterPro"/>
</dbReference>
<dbReference type="Pfam" id="PF00743">
    <property type="entry name" value="FMO-like"/>
    <property type="match status" value="1"/>
</dbReference>
<keyword evidence="1" id="KW-0285">Flavoprotein</keyword>
<organism evidence="4 5">
    <name type="scientific">Aquipseudomonas alcaligenes</name>
    <name type="common">Pseudomonas alcaligenes</name>
    <dbReference type="NCBI Taxonomy" id="43263"/>
    <lineage>
        <taxon>Bacteria</taxon>
        <taxon>Pseudomonadati</taxon>
        <taxon>Pseudomonadota</taxon>
        <taxon>Gammaproteobacteria</taxon>
        <taxon>Pseudomonadales</taxon>
        <taxon>Pseudomonadaceae</taxon>
        <taxon>Aquipseudomonas</taxon>
    </lineage>
</organism>
<sequence length="500" mass="56433">MTAQLNAPLTAEKVYRVLIIGAGFSGIGMAVRLRQRGECDFVVYEKEAGVGGTWWVNQYPGCACDIPSHLYSFSFEPNPDWSRRFSPQPEIRDYLARCAERYELMPHIHFNREVASLRWLTDRALWQVTDGTGGVIFARVVVAGTGALSTPDYPDIAGLQRFRGHIFHSQHWDHDYDLAGKRIGVIGTGASAIQFVPEIQPAADALTVFQRTPPWIIPKPDRGFSNLERGLLRRFPRLQKLVRSLTYATHETRALGFAFNPKLMAFHRFLALNLLRRQVRDPELRRRLTPRYAIGCKRILISNNYYPAITQANVRLVTSGIREIKENAVITEDGQSHALDLLILGTGFKASTPFPRGMIFGVAGRDILDAWSQGPEAYKGTTVAGFPNLFLLMGPNTGLGHNSIVYMIESQITYILGALDALETRGATSLDIRPQVQEQFNVGLRERMQGAVWTVGNCRSWYRHAETGRNVVIWPGFSWTFRRATRRFDAEAYRLTETTE</sequence>
<dbReference type="InterPro" id="IPR051209">
    <property type="entry name" value="FAD-bind_Monooxygenase_sf"/>
</dbReference>
<dbReference type="AlphaFoldDB" id="A0A1N6XJK9"/>
<dbReference type="RefSeq" id="WP_076429471.1">
    <property type="nucleotide sequence ID" value="NZ_FTMP01000013.1"/>
</dbReference>
<dbReference type="PANTHER" id="PTHR42877">
    <property type="entry name" value="L-ORNITHINE N(5)-MONOOXYGENASE-RELATED"/>
    <property type="match status" value="1"/>
</dbReference>
<dbReference type="InterPro" id="IPR020946">
    <property type="entry name" value="Flavin_mOase-like"/>
</dbReference>
<evidence type="ECO:0000313" key="5">
    <source>
        <dbReference type="Proteomes" id="UP000185841"/>
    </source>
</evidence>
<keyword evidence="2" id="KW-0274">FAD</keyword>
<evidence type="ECO:0000313" key="4">
    <source>
        <dbReference type="EMBL" id="SIR02470.1"/>
    </source>
</evidence>
<accession>A0A1N6XJK9</accession>
<dbReference type="GO" id="GO:0004499">
    <property type="term" value="F:N,N-dimethylaniline monooxygenase activity"/>
    <property type="evidence" value="ECO:0007669"/>
    <property type="project" value="InterPro"/>
</dbReference>
<protein>
    <submittedName>
        <fullName evidence="4">Predicted flavoprotein CzcO associated with the cation diffusion facilitator CzcD</fullName>
    </submittedName>
</protein>
<dbReference type="PANTHER" id="PTHR42877:SF4">
    <property type="entry name" value="FAD_NAD(P)-BINDING DOMAIN-CONTAINING PROTEIN-RELATED"/>
    <property type="match status" value="1"/>
</dbReference>
<dbReference type="Gene3D" id="3.50.50.60">
    <property type="entry name" value="FAD/NAD(P)-binding domain"/>
    <property type="match status" value="2"/>
</dbReference>
<gene>
    <name evidence="4" type="ORF">SAMN05878282_11319</name>
</gene>
<dbReference type="Proteomes" id="UP000185841">
    <property type="component" value="Unassembled WGS sequence"/>
</dbReference>
<reference evidence="4 5" key="1">
    <citation type="submission" date="2017-01" db="EMBL/GenBank/DDBJ databases">
        <authorList>
            <person name="Mah S.A."/>
            <person name="Swanson W.J."/>
            <person name="Moy G.W."/>
            <person name="Vacquier V.D."/>
        </authorList>
    </citation>
    <scope>NUCLEOTIDE SEQUENCE [LARGE SCALE GENOMIC DNA]</scope>
    <source>
        <strain evidence="4 5">RU36E</strain>
    </source>
</reference>
<dbReference type="SUPFAM" id="SSF51905">
    <property type="entry name" value="FAD/NAD(P)-binding domain"/>
    <property type="match status" value="1"/>
</dbReference>
<evidence type="ECO:0000256" key="1">
    <source>
        <dbReference type="ARBA" id="ARBA00022630"/>
    </source>
</evidence>
<dbReference type="EMBL" id="FTMP01000013">
    <property type="protein sequence ID" value="SIR02470.1"/>
    <property type="molecule type" value="Genomic_DNA"/>
</dbReference>
<keyword evidence="3" id="KW-0560">Oxidoreductase</keyword>
<proteinExistence type="predicted"/>
<evidence type="ECO:0000256" key="2">
    <source>
        <dbReference type="ARBA" id="ARBA00022827"/>
    </source>
</evidence>
<dbReference type="InterPro" id="IPR036188">
    <property type="entry name" value="FAD/NAD-bd_sf"/>
</dbReference>